<keyword evidence="4" id="KW-0813">Transport</keyword>
<dbReference type="GO" id="GO:0005771">
    <property type="term" value="C:multivesicular body"/>
    <property type="evidence" value="ECO:0007669"/>
    <property type="project" value="TreeGrafter"/>
</dbReference>
<name>A0A4S4LBM3_9AGAM</name>
<dbReference type="GO" id="GO:0032511">
    <property type="term" value="P:late endosome to vacuole transport via multivesicular body sorting pathway"/>
    <property type="evidence" value="ECO:0007669"/>
    <property type="project" value="InterPro"/>
</dbReference>
<dbReference type="InterPro" id="IPR041212">
    <property type="entry name" value="Vta1_C"/>
</dbReference>
<comment type="similarity">
    <text evidence="3">Belongs to the VTA1 family.</text>
</comment>
<feature type="region of interest" description="Disordered" evidence="9">
    <location>
        <begin position="189"/>
        <end position="376"/>
    </location>
</feature>
<evidence type="ECO:0000256" key="7">
    <source>
        <dbReference type="ARBA" id="ARBA00022927"/>
    </source>
</evidence>
<feature type="compositionally biased region" description="Pro residues" evidence="9">
    <location>
        <begin position="345"/>
        <end position="369"/>
    </location>
</feature>
<dbReference type="Gene3D" id="1.20.5.420">
    <property type="entry name" value="Immunoglobulin FC, subunit C"/>
    <property type="match status" value="1"/>
</dbReference>
<keyword evidence="7" id="KW-0653">Protein transport</keyword>
<feature type="compositionally biased region" description="Pro residues" evidence="9">
    <location>
        <begin position="248"/>
        <end position="270"/>
    </location>
</feature>
<feature type="compositionally biased region" description="Polar residues" evidence="9">
    <location>
        <begin position="203"/>
        <end position="212"/>
    </location>
</feature>
<dbReference type="OrthoDB" id="391137at2759"/>
<evidence type="ECO:0000259" key="11">
    <source>
        <dbReference type="Pfam" id="PF18097"/>
    </source>
</evidence>
<keyword evidence="6" id="KW-0967">Endosome</keyword>
<feature type="region of interest" description="Disordered" evidence="9">
    <location>
        <begin position="130"/>
        <end position="177"/>
    </location>
</feature>
<keyword evidence="8" id="KW-0472">Membrane</keyword>
<feature type="compositionally biased region" description="Low complexity" evidence="9">
    <location>
        <begin position="271"/>
        <end position="302"/>
    </location>
</feature>
<sequence length="413" mass="44191">MALQSYLGLPPVPPDFKALTPFLQRADEVKSQDPIIAYWCAYYAAQVGINLKAPSHANRVFLSALLTALESLRATIGPSDAVDVESASTAYAENFALRVFTSADNEDRRGHAEKIRYSKWKAADIAKAFREGRQPTPGPAGEEPTETSAPSPTPPPSTTDLEHTPTPPQDGDIPRMSTPQAKAINQRYSTVRRSAEVEPPSSVDWSVQSTIGGDTAVSRESGVEDGNARVEGREDEGFYELSKRAAQFPPPPPPSPPSGEEPRPSSPPRSAPFTGRTSPSFSITSSGSGSPSRKTRISRTPPSTIPTTPPSTGSPGHRRSRTSSSASSAPVIPRPLSPTHYVPRNSPPPPPAPYPYPSRQYAPPPPQPAPTELAPSTIAKAQKHCRFAISALDYEDAVQARKELRAALAVLGE</sequence>
<evidence type="ECO:0000256" key="3">
    <source>
        <dbReference type="ARBA" id="ARBA00007895"/>
    </source>
</evidence>
<dbReference type="Gene3D" id="1.25.40.270">
    <property type="entry name" value="Vacuolar protein sorting-associated protein vta1"/>
    <property type="match status" value="1"/>
</dbReference>
<evidence type="ECO:0000256" key="4">
    <source>
        <dbReference type="ARBA" id="ARBA00022448"/>
    </source>
</evidence>
<evidence type="ECO:0000259" key="10">
    <source>
        <dbReference type="Pfam" id="PF04652"/>
    </source>
</evidence>
<feature type="domain" description="Vta1/callose synthase N-terminal" evidence="10">
    <location>
        <begin position="19"/>
        <end position="114"/>
    </location>
</feature>
<dbReference type="GO" id="GO:0015031">
    <property type="term" value="P:protein transport"/>
    <property type="evidence" value="ECO:0007669"/>
    <property type="project" value="UniProtKB-KW"/>
</dbReference>
<feature type="compositionally biased region" description="Basic and acidic residues" evidence="9">
    <location>
        <begin position="226"/>
        <end position="236"/>
    </location>
</feature>
<keyword evidence="13" id="KW-1185">Reference proteome</keyword>
<dbReference type="PANTHER" id="PTHR46009:SF1">
    <property type="entry name" value="VACUOLAR PROTEIN SORTING-ASSOCIATED PROTEIN VTA1 HOMOLOG"/>
    <property type="match status" value="1"/>
</dbReference>
<feature type="domain" description="Vta1 C-terminal" evidence="11">
    <location>
        <begin position="375"/>
        <end position="412"/>
    </location>
</feature>
<dbReference type="GO" id="GO:0010008">
    <property type="term" value="C:endosome membrane"/>
    <property type="evidence" value="ECO:0007669"/>
    <property type="project" value="UniProtKB-SubCell"/>
</dbReference>
<dbReference type="Proteomes" id="UP000310158">
    <property type="component" value="Unassembled WGS sequence"/>
</dbReference>
<evidence type="ECO:0008006" key="14">
    <source>
        <dbReference type="Google" id="ProtNLM"/>
    </source>
</evidence>
<dbReference type="InterPro" id="IPR039431">
    <property type="entry name" value="Vta1/CALS_N"/>
</dbReference>
<dbReference type="EMBL" id="SGPL01000654">
    <property type="protein sequence ID" value="THH09136.1"/>
    <property type="molecule type" value="Genomic_DNA"/>
</dbReference>
<dbReference type="Pfam" id="PF04652">
    <property type="entry name" value="Vta1"/>
    <property type="match status" value="1"/>
</dbReference>
<evidence type="ECO:0000256" key="2">
    <source>
        <dbReference type="ARBA" id="ARBA00004496"/>
    </source>
</evidence>
<evidence type="ECO:0000256" key="5">
    <source>
        <dbReference type="ARBA" id="ARBA00022490"/>
    </source>
</evidence>
<proteinExistence type="inferred from homology"/>
<dbReference type="InterPro" id="IPR023175">
    <property type="entry name" value="Vta1/CALS_N_sf"/>
</dbReference>
<comment type="caution">
    <text evidence="12">The sequence shown here is derived from an EMBL/GenBank/DDBJ whole genome shotgun (WGS) entry which is preliminary data.</text>
</comment>
<accession>A0A4S4LBM3</accession>
<dbReference type="AlphaFoldDB" id="A0A4S4LBM3"/>
<evidence type="ECO:0000256" key="8">
    <source>
        <dbReference type="ARBA" id="ARBA00023136"/>
    </source>
</evidence>
<reference evidence="12 13" key="1">
    <citation type="submission" date="2019-02" db="EMBL/GenBank/DDBJ databases">
        <title>Genome sequencing of the rare red list fungi Bondarzewia mesenterica.</title>
        <authorList>
            <person name="Buettner E."/>
            <person name="Kellner H."/>
        </authorList>
    </citation>
    <scope>NUCLEOTIDE SEQUENCE [LARGE SCALE GENOMIC DNA]</scope>
    <source>
        <strain evidence="12 13">DSM 108281</strain>
    </source>
</reference>
<dbReference type="Pfam" id="PF18097">
    <property type="entry name" value="Vta1_C"/>
    <property type="match status" value="1"/>
</dbReference>
<organism evidence="12 13">
    <name type="scientific">Bondarzewia mesenterica</name>
    <dbReference type="NCBI Taxonomy" id="1095465"/>
    <lineage>
        <taxon>Eukaryota</taxon>
        <taxon>Fungi</taxon>
        <taxon>Dikarya</taxon>
        <taxon>Basidiomycota</taxon>
        <taxon>Agaricomycotina</taxon>
        <taxon>Agaricomycetes</taxon>
        <taxon>Russulales</taxon>
        <taxon>Bondarzewiaceae</taxon>
        <taxon>Bondarzewia</taxon>
    </lineage>
</organism>
<evidence type="ECO:0000313" key="12">
    <source>
        <dbReference type="EMBL" id="THH09136.1"/>
    </source>
</evidence>
<evidence type="ECO:0000256" key="1">
    <source>
        <dbReference type="ARBA" id="ARBA00004481"/>
    </source>
</evidence>
<dbReference type="PANTHER" id="PTHR46009">
    <property type="entry name" value="VACUOLAR PROTEIN SORTING-ASSOCIATED PROTEIN VTA1 HOMOLOG"/>
    <property type="match status" value="1"/>
</dbReference>
<evidence type="ECO:0000313" key="13">
    <source>
        <dbReference type="Proteomes" id="UP000310158"/>
    </source>
</evidence>
<evidence type="ECO:0000256" key="9">
    <source>
        <dbReference type="SAM" id="MobiDB-lite"/>
    </source>
</evidence>
<evidence type="ECO:0000256" key="6">
    <source>
        <dbReference type="ARBA" id="ARBA00022753"/>
    </source>
</evidence>
<protein>
    <recommendedName>
        <fullName evidence="14">Vta1 C-terminal domain-containing protein</fullName>
    </recommendedName>
</protein>
<keyword evidence="5" id="KW-0963">Cytoplasm</keyword>
<feature type="compositionally biased region" description="Low complexity" evidence="9">
    <location>
        <begin position="139"/>
        <end position="150"/>
    </location>
</feature>
<gene>
    <name evidence="12" type="ORF">EW146_g8781</name>
</gene>
<dbReference type="InterPro" id="IPR044538">
    <property type="entry name" value="Vta1-like"/>
</dbReference>
<comment type="subcellular location">
    <subcellularLocation>
        <location evidence="2">Cytoplasm</location>
    </subcellularLocation>
    <subcellularLocation>
        <location evidence="1">Endosome membrane</location>
        <topology evidence="1">Peripheral membrane protein</topology>
    </subcellularLocation>
</comment>